<keyword evidence="2" id="KW-1185">Reference proteome</keyword>
<evidence type="ECO:0000313" key="2">
    <source>
        <dbReference type="Proteomes" id="UP000886998"/>
    </source>
</evidence>
<dbReference type="EMBL" id="BMAV01022840">
    <property type="protein sequence ID" value="GFY78147.1"/>
    <property type="molecule type" value="Genomic_DNA"/>
</dbReference>
<dbReference type="AlphaFoldDB" id="A0A8X6YUJ0"/>
<comment type="caution">
    <text evidence="1">The sequence shown here is derived from an EMBL/GenBank/DDBJ whole genome shotgun (WGS) entry which is preliminary data.</text>
</comment>
<organism evidence="1 2">
    <name type="scientific">Trichonephila inaurata madagascariensis</name>
    <dbReference type="NCBI Taxonomy" id="2747483"/>
    <lineage>
        <taxon>Eukaryota</taxon>
        <taxon>Metazoa</taxon>
        <taxon>Ecdysozoa</taxon>
        <taxon>Arthropoda</taxon>
        <taxon>Chelicerata</taxon>
        <taxon>Arachnida</taxon>
        <taxon>Araneae</taxon>
        <taxon>Araneomorphae</taxon>
        <taxon>Entelegynae</taxon>
        <taxon>Araneoidea</taxon>
        <taxon>Nephilidae</taxon>
        <taxon>Trichonephila</taxon>
        <taxon>Trichonephila inaurata</taxon>
    </lineage>
</organism>
<accession>A0A8X6YUJ0</accession>
<sequence length="135" mass="14433">MGGGELKPQAYVINTSSTNQSSVRYAYCFSRIFSFAKHSQQSEQSIFFAFRSTNPPKRSSDRLAKRVVASRASFDGSGILSIGVVIGYRSLSSLSVVSSCSVPPPLRLEGGSRFRAGTVQIPGALVTLPGILRGL</sequence>
<protein>
    <submittedName>
        <fullName evidence="1">Uncharacterized protein</fullName>
    </submittedName>
</protein>
<dbReference type="Proteomes" id="UP000886998">
    <property type="component" value="Unassembled WGS sequence"/>
</dbReference>
<reference evidence="1" key="1">
    <citation type="submission" date="2020-08" db="EMBL/GenBank/DDBJ databases">
        <title>Multicomponent nature underlies the extraordinary mechanical properties of spider dragline silk.</title>
        <authorList>
            <person name="Kono N."/>
            <person name="Nakamura H."/>
            <person name="Mori M."/>
            <person name="Yoshida Y."/>
            <person name="Ohtoshi R."/>
            <person name="Malay A.D."/>
            <person name="Moran D.A.P."/>
            <person name="Tomita M."/>
            <person name="Numata K."/>
            <person name="Arakawa K."/>
        </authorList>
    </citation>
    <scope>NUCLEOTIDE SEQUENCE</scope>
</reference>
<evidence type="ECO:0000313" key="1">
    <source>
        <dbReference type="EMBL" id="GFY78147.1"/>
    </source>
</evidence>
<name>A0A8X6YUJ0_9ARAC</name>
<proteinExistence type="predicted"/>
<gene>
    <name evidence="1" type="ORF">TNIN_316701</name>
</gene>